<accession>A0ABP1G1U6</accession>
<organism evidence="1 2">
    <name type="scientific">Coccomyxa viridis</name>
    <dbReference type="NCBI Taxonomy" id="1274662"/>
    <lineage>
        <taxon>Eukaryota</taxon>
        <taxon>Viridiplantae</taxon>
        <taxon>Chlorophyta</taxon>
        <taxon>core chlorophytes</taxon>
        <taxon>Trebouxiophyceae</taxon>
        <taxon>Trebouxiophyceae incertae sedis</taxon>
        <taxon>Coccomyxaceae</taxon>
        <taxon>Coccomyxa</taxon>
    </lineage>
</organism>
<keyword evidence="2" id="KW-1185">Reference proteome</keyword>
<proteinExistence type="predicted"/>
<evidence type="ECO:0000313" key="1">
    <source>
        <dbReference type="EMBL" id="CAL5224392.1"/>
    </source>
</evidence>
<dbReference type="EMBL" id="CAXHTA020000010">
    <property type="protein sequence ID" value="CAL5224392.1"/>
    <property type="molecule type" value="Genomic_DNA"/>
</dbReference>
<reference evidence="1 2" key="1">
    <citation type="submission" date="2024-06" db="EMBL/GenBank/DDBJ databases">
        <authorList>
            <person name="Kraege A."/>
            <person name="Thomma B."/>
        </authorList>
    </citation>
    <scope>NUCLEOTIDE SEQUENCE [LARGE SCALE GENOMIC DNA]</scope>
</reference>
<sequence>MFLPLLPQGGDPMAGAGEMLFPDLGDGEDGCRITSVPGLTENSAIFKLQKDDGTPSKVPILILEVRAQEGGDRASPIEALCRNYAEQILPLMGTDAQANTVLPAVGMEVVGHRFRVHALYFKDNVQSELLSEDQFPDQLTAQMVPHSIRQPAETMARLKRLCHNLCEQMAPYAED</sequence>
<gene>
    <name evidence="1" type="primary">g7073</name>
    <name evidence="1" type="ORF">VP750_LOCUS6051</name>
</gene>
<evidence type="ECO:0000313" key="2">
    <source>
        <dbReference type="Proteomes" id="UP001497392"/>
    </source>
</evidence>
<protein>
    <submittedName>
        <fullName evidence="1">G7073 protein</fullName>
    </submittedName>
</protein>
<name>A0ABP1G1U6_9CHLO</name>
<dbReference type="Proteomes" id="UP001497392">
    <property type="component" value="Unassembled WGS sequence"/>
</dbReference>
<comment type="caution">
    <text evidence="1">The sequence shown here is derived from an EMBL/GenBank/DDBJ whole genome shotgun (WGS) entry which is preliminary data.</text>
</comment>